<name>A0A6A5X780_9PLEO</name>
<dbReference type="RefSeq" id="XP_033377128.1">
    <property type="nucleotide sequence ID" value="XM_033532864.1"/>
</dbReference>
<keyword evidence="3" id="KW-1185">Reference proteome</keyword>
<dbReference type="AlphaFoldDB" id="A0A6A5X780"/>
<sequence length="267" mass="29954">MSCPDCFRGHDHPGPTTGIETKMYGLDVYVSNPPESASGEINGLIIIISDAFGWATNNLRRLADSYAKRTGWTAAPAWSKPVMDRILNDYSIWGCFAKPWHFLQALYAFIPFTMRNHPPKRYPSMVHFFSELRSHQPSHMRIGAAGFCWGAYGVTRLARAEDLAPSGQPLLDVAYTAHPSEVEPAHFENVKIPYSLVIGDVDFALPKEQVELVAITLEQNQDLPSEVVVIPNAKHGFAVRGNPNDPIEKEMADQAEEQLIRWFKLYL</sequence>
<dbReference type="SUPFAM" id="SSF53474">
    <property type="entry name" value="alpha/beta-Hydrolases"/>
    <property type="match status" value="1"/>
</dbReference>
<dbReference type="GeneID" id="54290261"/>
<dbReference type="PANTHER" id="PTHR17630:SF105">
    <property type="entry name" value="DIENELACTONE HYDROLASE FAMILY PROTEIN (AFU_ORTHOLOGUE AFUA_4G08790)"/>
    <property type="match status" value="1"/>
</dbReference>
<dbReference type="GO" id="GO:0016787">
    <property type="term" value="F:hydrolase activity"/>
    <property type="evidence" value="ECO:0007669"/>
    <property type="project" value="InterPro"/>
</dbReference>
<dbReference type="PANTHER" id="PTHR17630">
    <property type="entry name" value="DIENELACTONE HYDROLASE"/>
    <property type="match status" value="1"/>
</dbReference>
<accession>A0A6A5X780</accession>
<dbReference type="OrthoDB" id="17560at2759"/>
<evidence type="ECO:0000259" key="1">
    <source>
        <dbReference type="Pfam" id="PF01738"/>
    </source>
</evidence>
<dbReference type="Gene3D" id="3.40.50.1820">
    <property type="entry name" value="alpha/beta hydrolase"/>
    <property type="match status" value="1"/>
</dbReference>
<proteinExistence type="predicted"/>
<evidence type="ECO:0000313" key="2">
    <source>
        <dbReference type="EMBL" id="KAF2008789.1"/>
    </source>
</evidence>
<feature type="domain" description="Dienelactone hydrolase" evidence="1">
    <location>
        <begin position="136"/>
        <end position="266"/>
    </location>
</feature>
<dbReference type="InterPro" id="IPR002925">
    <property type="entry name" value="Dienelactn_hydro"/>
</dbReference>
<dbReference type="Pfam" id="PF01738">
    <property type="entry name" value="DLH"/>
    <property type="match status" value="1"/>
</dbReference>
<dbReference type="EMBL" id="ML978081">
    <property type="protein sequence ID" value="KAF2008789.1"/>
    <property type="molecule type" value="Genomic_DNA"/>
</dbReference>
<gene>
    <name evidence="2" type="ORF">BU24DRAFT_474740</name>
</gene>
<dbReference type="Proteomes" id="UP000799778">
    <property type="component" value="Unassembled WGS sequence"/>
</dbReference>
<reference evidence="2" key="1">
    <citation type="journal article" date="2020" name="Stud. Mycol.">
        <title>101 Dothideomycetes genomes: a test case for predicting lifestyles and emergence of pathogens.</title>
        <authorList>
            <person name="Haridas S."/>
            <person name="Albert R."/>
            <person name="Binder M."/>
            <person name="Bloem J."/>
            <person name="Labutti K."/>
            <person name="Salamov A."/>
            <person name="Andreopoulos B."/>
            <person name="Baker S."/>
            <person name="Barry K."/>
            <person name="Bills G."/>
            <person name="Bluhm B."/>
            <person name="Cannon C."/>
            <person name="Castanera R."/>
            <person name="Culley D."/>
            <person name="Daum C."/>
            <person name="Ezra D."/>
            <person name="Gonzalez J."/>
            <person name="Henrissat B."/>
            <person name="Kuo A."/>
            <person name="Liang C."/>
            <person name="Lipzen A."/>
            <person name="Lutzoni F."/>
            <person name="Magnuson J."/>
            <person name="Mondo S."/>
            <person name="Nolan M."/>
            <person name="Ohm R."/>
            <person name="Pangilinan J."/>
            <person name="Park H.-J."/>
            <person name="Ramirez L."/>
            <person name="Alfaro M."/>
            <person name="Sun H."/>
            <person name="Tritt A."/>
            <person name="Yoshinaga Y."/>
            <person name="Zwiers L.-H."/>
            <person name="Turgeon B."/>
            <person name="Goodwin S."/>
            <person name="Spatafora J."/>
            <person name="Crous P."/>
            <person name="Grigoriev I."/>
        </authorList>
    </citation>
    <scope>NUCLEOTIDE SEQUENCE</scope>
    <source>
        <strain evidence="2">CBS 175.79</strain>
    </source>
</reference>
<organism evidence="2 3">
    <name type="scientific">Aaosphaeria arxii CBS 175.79</name>
    <dbReference type="NCBI Taxonomy" id="1450172"/>
    <lineage>
        <taxon>Eukaryota</taxon>
        <taxon>Fungi</taxon>
        <taxon>Dikarya</taxon>
        <taxon>Ascomycota</taxon>
        <taxon>Pezizomycotina</taxon>
        <taxon>Dothideomycetes</taxon>
        <taxon>Pleosporomycetidae</taxon>
        <taxon>Pleosporales</taxon>
        <taxon>Pleosporales incertae sedis</taxon>
        <taxon>Aaosphaeria</taxon>
    </lineage>
</organism>
<protein>
    <recommendedName>
        <fullName evidence="1">Dienelactone hydrolase domain-containing protein</fullName>
    </recommendedName>
</protein>
<evidence type="ECO:0000313" key="3">
    <source>
        <dbReference type="Proteomes" id="UP000799778"/>
    </source>
</evidence>
<dbReference type="InterPro" id="IPR029058">
    <property type="entry name" value="AB_hydrolase_fold"/>
</dbReference>